<dbReference type="AlphaFoldDB" id="A0AAN8S777"/>
<dbReference type="EMBL" id="JAWJWE010000041">
    <property type="protein sequence ID" value="KAK6618709.1"/>
    <property type="molecule type" value="Genomic_DNA"/>
</dbReference>
<organism evidence="2 3">
    <name type="scientific">Polyplax serrata</name>
    <name type="common">Common mouse louse</name>
    <dbReference type="NCBI Taxonomy" id="468196"/>
    <lineage>
        <taxon>Eukaryota</taxon>
        <taxon>Metazoa</taxon>
        <taxon>Ecdysozoa</taxon>
        <taxon>Arthropoda</taxon>
        <taxon>Hexapoda</taxon>
        <taxon>Insecta</taxon>
        <taxon>Pterygota</taxon>
        <taxon>Neoptera</taxon>
        <taxon>Paraneoptera</taxon>
        <taxon>Psocodea</taxon>
        <taxon>Troctomorpha</taxon>
        <taxon>Phthiraptera</taxon>
        <taxon>Anoplura</taxon>
        <taxon>Polyplacidae</taxon>
        <taxon>Polyplax</taxon>
    </lineage>
</organism>
<evidence type="ECO:0000256" key="1">
    <source>
        <dbReference type="SAM" id="MobiDB-lite"/>
    </source>
</evidence>
<dbReference type="Proteomes" id="UP001372834">
    <property type="component" value="Unassembled WGS sequence"/>
</dbReference>
<feature type="region of interest" description="Disordered" evidence="1">
    <location>
        <begin position="1"/>
        <end position="25"/>
    </location>
</feature>
<evidence type="ECO:0000313" key="3">
    <source>
        <dbReference type="Proteomes" id="UP001372834"/>
    </source>
</evidence>
<name>A0AAN8S777_POLSC</name>
<protein>
    <submittedName>
        <fullName evidence="2">Uncharacterized protein</fullName>
    </submittedName>
</protein>
<reference evidence="2 3" key="1">
    <citation type="submission" date="2023-10" db="EMBL/GenBank/DDBJ databases">
        <title>Genomes of two closely related lineages of the louse Polyplax serrata with different host specificities.</title>
        <authorList>
            <person name="Martinu J."/>
            <person name="Tarabai H."/>
            <person name="Stefka J."/>
            <person name="Hypsa V."/>
        </authorList>
    </citation>
    <scope>NUCLEOTIDE SEQUENCE [LARGE SCALE GENOMIC DNA]</scope>
    <source>
        <strain evidence="2">HR10_N</strain>
    </source>
</reference>
<sequence>MEEEAMSPLDDCPESPESSESCEKQMIDIINSQHHNHHSSPLNGKNSKLIDTRIPRVLSLSIAEEACHEQVEQQPKVVACGFE</sequence>
<evidence type="ECO:0000313" key="2">
    <source>
        <dbReference type="EMBL" id="KAK6618709.1"/>
    </source>
</evidence>
<proteinExistence type="predicted"/>
<accession>A0AAN8S777</accession>
<gene>
    <name evidence="2" type="ORF">RUM43_013100</name>
</gene>
<comment type="caution">
    <text evidence="2">The sequence shown here is derived from an EMBL/GenBank/DDBJ whole genome shotgun (WGS) entry which is preliminary data.</text>
</comment>